<dbReference type="SUPFAM" id="SSF51905">
    <property type="entry name" value="FAD/NAD(P)-binding domain"/>
    <property type="match status" value="1"/>
</dbReference>
<proteinExistence type="predicted"/>
<dbReference type="Gene3D" id="3.50.50.60">
    <property type="entry name" value="FAD/NAD(P)-binding domain"/>
    <property type="match status" value="1"/>
</dbReference>
<sequence length="485" mass="54743">MTICYGLRVLVFDRFTVGAVHREWNISRDELNELLTVGLLTPDELEQVIQREYTDGLVCFASAHIQVPPAELHLKDVLNVAVDAERLTQLCVQKIKAHQPRSGLPNRILHRTSFEHCKVAPQQNVNVSVTTEGEAYMYAARLLVDGMGSTSPIACQLNCGRPFSLVCPTVGTVAHGYKVGTTPDAIDPELGEILVTTEDARNGRQLIWEAFPGHDDQVAIYLFHYAETGQPVDLLELFDDFFALLLSYKDTSNVEIIRPVYGFIPAGYNITLPWQKERKVLAYDRVISLGDAAAFQSPLTFCGFGSYVRNLRRITSLLAYALEHNLLNASDLNRIRASEAIPAVARAFSKFMIAQPNQSDKPWQVNETLNIFCRALADLGPRITNDFFKDRVGWLDYTRLVLNTPKYYPQIYKLTLATLTPTEILGWITAWLQLGRQSITLTLYQNTHKLLRRIAALLPGLRTLRSSFNSHLRHTMLEQITRNKV</sequence>
<gene>
    <name evidence="1" type="ORF">KSX_19570</name>
</gene>
<dbReference type="PANTHER" id="PTHR32098">
    <property type="entry name" value="LYCOPENE BETA/EPSILON CYCLASE PROTEIN"/>
    <property type="match status" value="1"/>
</dbReference>
<organism evidence="1 2">
    <name type="scientific">Ktedonospora formicarum</name>
    <dbReference type="NCBI Taxonomy" id="2778364"/>
    <lineage>
        <taxon>Bacteria</taxon>
        <taxon>Bacillati</taxon>
        <taxon>Chloroflexota</taxon>
        <taxon>Ktedonobacteria</taxon>
        <taxon>Ktedonobacterales</taxon>
        <taxon>Ktedonobacteraceae</taxon>
        <taxon>Ktedonospora</taxon>
    </lineage>
</organism>
<dbReference type="Proteomes" id="UP000612362">
    <property type="component" value="Unassembled WGS sequence"/>
</dbReference>
<reference evidence="1" key="1">
    <citation type="submission" date="2020-10" db="EMBL/GenBank/DDBJ databases">
        <title>Taxonomic study of unclassified bacteria belonging to the class Ktedonobacteria.</title>
        <authorList>
            <person name="Yabe S."/>
            <person name="Wang C.M."/>
            <person name="Zheng Y."/>
            <person name="Sakai Y."/>
            <person name="Cavaletti L."/>
            <person name="Monciardini P."/>
            <person name="Donadio S."/>
        </authorList>
    </citation>
    <scope>NUCLEOTIDE SEQUENCE</scope>
    <source>
        <strain evidence="1">SOSP1-1</strain>
    </source>
</reference>
<dbReference type="EMBL" id="BNJF01000001">
    <property type="protein sequence ID" value="GHO43794.1"/>
    <property type="molecule type" value="Genomic_DNA"/>
</dbReference>
<dbReference type="InterPro" id="IPR036188">
    <property type="entry name" value="FAD/NAD-bd_sf"/>
</dbReference>
<comment type="caution">
    <text evidence="1">The sequence shown here is derived from an EMBL/GenBank/DDBJ whole genome shotgun (WGS) entry which is preliminary data.</text>
</comment>
<name>A0A8J3I2P1_9CHLR</name>
<dbReference type="PANTHER" id="PTHR32098:SF5">
    <property type="entry name" value="LYCOPENE BETA_EPSILON CYCLASE PROTEIN"/>
    <property type="match status" value="1"/>
</dbReference>
<dbReference type="AlphaFoldDB" id="A0A8J3I2P1"/>
<accession>A0A8J3I2P1</accession>
<keyword evidence="2" id="KW-1185">Reference proteome</keyword>
<evidence type="ECO:0000313" key="1">
    <source>
        <dbReference type="EMBL" id="GHO43794.1"/>
    </source>
</evidence>
<dbReference type="RefSeq" id="WP_220193248.1">
    <property type="nucleotide sequence ID" value="NZ_BNJF01000001.1"/>
</dbReference>
<evidence type="ECO:0000313" key="2">
    <source>
        <dbReference type="Proteomes" id="UP000612362"/>
    </source>
</evidence>
<protein>
    <submittedName>
        <fullName evidence="1">Uncharacterized protein</fullName>
    </submittedName>
</protein>